<dbReference type="OrthoDB" id="2441719at2759"/>
<dbReference type="EMBL" id="CAJVQA010013413">
    <property type="protein sequence ID" value="CAG8724088.1"/>
    <property type="molecule type" value="Genomic_DNA"/>
</dbReference>
<dbReference type="GO" id="GO:0004672">
    <property type="term" value="F:protein kinase activity"/>
    <property type="evidence" value="ECO:0007669"/>
    <property type="project" value="InterPro"/>
</dbReference>
<dbReference type="PROSITE" id="PS50011">
    <property type="entry name" value="PROTEIN_KINASE_DOM"/>
    <property type="match status" value="1"/>
</dbReference>
<dbReference type="InterPro" id="IPR011009">
    <property type="entry name" value="Kinase-like_dom_sf"/>
</dbReference>
<gene>
    <name evidence="2" type="ORF">CPELLU_LOCUS13068</name>
</gene>
<dbReference type="Gene3D" id="1.10.510.10">
    <property type="entry name" value="Transferase(Phosphotransferase) domain 1"/>
    <property type="match status" value="1"/>
</dbReference>
<proteinExistence type="predicted"/>
<dbReference type="PANTHER" id="PTHR23257">
    <property type="entry name" value="SERINE-THREONINE PROTEIN KINASE"/>
    <property type="match status" value="1"/>
</dbReference>
<sequence length="479" mass="54835">MSVSPNISYSQVNHIDLRKKIFQKCKNAQKTDSHDINSKSSTSCPECNQSFFNKWCQLCITKSGSGKFSEALWNEGPPLRYRCAMNLRDKGKKYILKRMGLVRVALKELCSRRDNSLSEIMSIIKASKKSPHVIRYFGLSKNPTTDNYIIVMEYANQGNLHKYLVNNYIILTWEKKLEILNSIASGLQQIHIKGLVHGALHSGNLLVKQDDKSNNQHFYFSDLGFSRPIEIKDDMIQVYGVLPYMAPEVICGRPYTKAADIYSFGMLMWLLSTGKQPFANREHDENLAIDICDGVQPHVSENIPIQYAQLMKRCLEFNPDKRPSAEELCCKTTSDWYYKHYHPVKFEVTDECLGLFEETNPNVIYASNLLRFTISRMRLTIAANAPGALGVEPLETIKDTAYKTKKIGFEINENVFQRVISLDINNFIQRIECTESKIVCAESKIVEISEEPTFLQNTETDSKSILSLNFENEIIFCLY</sequence>
<dbReference type="GO" id="GO:0007165">
    <property type="term" value="P:signal transduction"/>
    <property type="evidence" value="ECO:0007669"/>
    <property type="project" value="TreeGrafter"/>
</dbReference>
<keyword evidence="3" id="KW-1185">Reference proteome</keyword>
<comment type="caution">
    <text evidence="2">The sequence shown here is derived from an EMBL/GenBank/DDBJ whole genome shotgun (WGS) entry which is preliminary data.</text>
</comment>
<organism evidence="2 3">
    <name type="scientific">Cetraspora pellucida</name>
    <dbReference type="NCBI Taxonomy" id="1433469"/>
    <lineage>
        <taxon>Eukaryota</taxon>
        <taxon>Fungi</taxon>
        <taxon>Fungi incertae sedis</taxon>
        <taxon>Mucoromycota</taxon>
        <taxon>Glomeromycotina</taxon>
        <taxon>Glomeromycetes</taxon>
        <taxon>Diversisporales</taxon>
        <taxon>Gigasporaceae</taxon>
        <taxon>Cetraspora</taxon>
    </lineage>
</organism>
<protein>
    <submittedName>
        <fullName evidence="2">23208_t:CDS:1</fullName>
    </submittedName>
</protein>
<dbReference type="GO" id="GO:0005524">
    <property type="term" value="F:ATP binding"/>
    <property type="evidence" value="ECO:0007669"/>
    <property type="project" value="InterPro"/>
</dbReference>
<dbReference type="InterPro" id="IPR050167">
    <property type="entry name" value="Ser_Thr_protein_kinase"/>
</dbReference>
<dbReference type="GO" id="GO:0005737">
    <property type="term" value="C:cytoplasm"/>
    <property type="evidence" value="ECO:0007669"/>
    <property type="project" value="TreeGrafter"/>
</dbReference>
<evidence type="ECO:0000313" key="2">
    <source>
        <dbReference type="EMBL" id="CAG8724088.1"/>
    </source>
</evidence>
<dbReference type="InterPro" id="IPR000719">
    <property type="entry name" value="Prot_kinase_dom"/>
</dbReference>
<feature type="domain" description="Protein kinase" evidence="1">
    <location>
        <begin position="57"/>
        <end position="337"/>
    </location>
</feature>
<reference evidence="2" key="1">
    <citation type="submission" date="2021-06" db="EMBL/GenBank/DDBJ databases">
        <authorList>
            <person name="Kallberg Y."/>
            <person name="Tangrot J."/>
            <person name="Rosling A."/>
        </authorList>
    </citation>
    <scope>NUCLEOTIDE SEQUENCE</scope>
    <source>
        <strain evidence="2">FL966</strain>
    </source>
</reference>
<dbReference type="SUPFAM" id="SSF56112">
    <property type="entry name" value="Protein kinase-like (PK-like)"/>
    <property type="match status" value="1"/>
</dbReference>
<accession>A0A9N9NC80</accession>
<name>A0A9N9NC80_9GLOM</name>
<dbReference type="Pfam" id="PF00069">
    <property type="entry name" value="Pkinase"/>
    <property type="match status" value="1"/>
</dbReference>
<evidence type="ECO:0000313" key="3">
    <source>
        <dbReference type="Proteomes" id="UP000789759"/>
    </source>
</evidence>
<evidence type="ECO:0000259" key="1">
    <source>
        <dbReference type="PROSITE" id="PS50011"/>
    </source>
</evidence>
<dbReference type="PANTHER" id="PTHR23257:SF963">
    <property type="entry name" value="AT08303P"/>
    <property type="match status" value="1"/>
</dbReference>
<dbReference type="Proteomes" id="UP000789759">
    <property type="component" value="Unassembled WGS sequence"/>
</dbReference>
<dbReference type="AlphaFoldDB" id="A0A9N9NC80"/>